<dbReference type="InterPro" id="IPR044769">
    <property type="entry name" value="PIKfyve_PIPKc"/>
</dbReference>
<feature type="compositionally biased region" description="Low complexity" evidence="4">
    <location>
        <begin position="636"/>
        <end position="648"/>
    </location>
</feature>
<dbReference type="Gene3D" id="3.30.810.10">
    <property type="entry name" value="2-Layer Sandwich"/>
    <property type="match status" value="1"/>
</dbReference>
<protein>
    <recommendedName>
        <fullName evidence="8">PIPK domain-containing protein</fullName>
    </recommendedName>
</protein>
<keyword evidence="3" id="KW-0418">Kinase</keyword>
<dbReference type="AlphaFoldDB" id="W4GX43"/>
<name>W4GX43_APHAT</name>
<dbReference type="PROSITE" id="PS51455">
    <property type="entry name" value="PIPK"/>
    <property type="match status" value="1"/>
</dbReference>
<dbReference type="OrthoDB" id="158357at2759"/>
<dbReference type="GO" id="GO:0005524">
    <property type="term" value="F:ATP binding"/>
    <property type="evidence" value="ECO:0007669"/>
    <property type="project" value="UniProtKB-UniRule"/>
</dbReference>
<reference evidence="7" key="1">
    <citation type="submission" date="2013-12" db="EMBL/GenBank/DDBJ databases">
        <title>The Genome Sequence of Aphanomyces astaci APO3.</title>
        <authorList>
            <consortium name="The Broad Institute Genomics Platform"/>
            <person name="Russ C."/>
            <person name="Tyler B."/>
            <person name="van West P."/>
            <person name="Dieguez-Uribeondo J."/>
            <person name="Young S.K."/>
            <person name="Zeng Q."/>
            <person name="Gargeya S."/>
            <person name="Fitzgerald M."/>
            <person name="Abouelleil A."/>
            <person name="Alvarado L."/>
            <person name="Chapman S.B."/>
            <person name="Gainer-Dewar J."/>
            <person name="Goldberg J."/>
            <person name="Griggs A."/>
            <person name="Gujja S."/>
            <person name="Hansen M."/>
            <person name="Howarth C."/>
            <person name="Imamovic A."/>
            <person name="Ireland A."/>
            <person name="Larimer J."/>
            <person name="McCowan C."/>
            <person name="Murphy C."/>
            <person name="Pearson M."/>
            <person name="Poon T.W."/>
            <person name="Priest M."/>
            <person name="Roberts A."/>
            <person name="Saif S."/>
            <person name="Shea T."/>
            <person name="Sykes S."/>
            <person name="Wortman J."/>
            <person name="Nusbaum C."/>
            <person name="Birren B."/>
        </authorList>
    </citation>
    <scope>NUCLEOTIDE SEQUENCE [LARGE SCALE GENOMIC DNA]</scope>
    <source>
        <strain evidence="7">APO3</strain>
    </source>
</reference>
<dbReference type="EMBL" id="KI913119">
    <property type="protein sequence ID" value="ETV84247.1"/>
    <property type="molecule type" value="Genomic_DNA"/>
</dbReference>
<feature type="domain" description="PH" evidence="5">
    <location>
        <begin position="203"/>
        <end position="304"/>
    </location>
</feature>
<gene>
    <name evidence="7" type="ORF">H257_03507</name>
</gene>
<evidence type="ECO:0000313" key="7">
    <source>
        <dbReference type="EMBL" id="ETV84247.1"/>
    </source>
</evidence>
<organism evidence="7">
    <name type="scientific">Aphanomyces astaci</name>
    <name type="common">Crayfish plague agent</name>
    <dbReference type="NCBI Taxonomy" id="112090"/>
    <lineage>
        <taxon>Eukaryota</taxon>
        <taxon>Sar</taxon>
        <taxon>Stramenopiles</taxon>
        <taxon>Oomycota</taxon>
        <taxon>Saprolegniomycetes</taxon>
        <taxon>Saprolegniales</taxon>
        <taxon>Verrucalvaceae</taxon>
        <taxon>Aphanomyces</taxon>
    </lineage>
</organism>
<dbReference type="InterPro" id="IPR027484">
    <property type="entry name" value="PInositol-4-P-5-kinase_N"/>
</dbReference>
<dbReference type="InterPro" id="IPR011993">
    <property type="entry name" value="PH-like_dom_sf"/>
</dbReference>
<dbReference type="SUPFAM" id="SSF50729">
    <property type="entry name" value="PH domain-like"/>
    <property type="match status" value="1"/>
</dbReference>
<dbReference type="InterPro" id="IPR001849">
    <property type="entry name" value="PH_domain"/>
</dbReference>
<evidence type="ECO:0000259" key="5">
    <source>
        <dbReference type="PROSITE" id="PS50003"/>
    </source>
</evidence>
<keyword evidence="1 3" id="KW-0547">Nucleotide-binding</keyword>
<dbReference type="PANTHER" id="PTHR45748">
    <property type="entry name" value="1-PHOSPHATIDYLINOSITOL 3-PHOSPHATE 5-KINASE-RELATED"/>
    <property type="match status" value="1"/>
</dbReference>
<dbReference type="Pfam" id="PF00169">
    <property type="entry name" value="PH"/>
    <property type="match status" value="1"/>
</dbReference>
<dbReference type="Gene3D" id="3.30.800.10">
    <property type="entry name" value="Phosphatidylinositol Phosphate Kinase II Beta"/>
    <property type="match status" value="1"/>
</dbReference>
<dbReference type="InterPro" id="IPR027483">
    <property type="entry name" value="PInositol-4-P-4/5-kinase_C_sf"/>
</dbReference>
<dbReference type="GeneID" id="20805503"/>
<dbReference type="GO" id="GO:0046488">
    <property type="term" value="P:phosphatidylinositol metabolic process"/>
    <property type="evidence" value="ECO:0007669"/>
    <property type="project" value="UniProtKB-UniRule"/>
</dbReference>
<evidence type="ECO:0008006" key="8">
    <source>
        <dbReference type="Google" id="ProtNLM"/>
    </source>
</evidence>
<dbReference type="VEuPathDB" id="FungiDB:H257_03507"/>
<evidence type="ECO:0000256" key="1">
    <source>
        <dbReference type="ARBA" id="ARBA00022741"/>
    </source>
</evidence>
<feature type="region of interest" description="Disordered" evidence="4">
    <location>
        <begin position="636"/>
        <end position="669"/>
    </location>
</feature>
<feature type="compositionally biased region" description="Basic residues" evidence="4">
    <location>
        <begin position="530"/>
        <end position="539"/>
    </location>
</feature>
<feature type="domain" description="PIPK" evidence="6">
    <location>
        <begin position="610"/>
        <end position="921"/>
    </location>
</feature>
<dbReference type="SMART" id="SM00330">
    <property type="entry name" value="PIPKc"/>
    <property type="match status" value="1"/>
</dbReference>
<accession>W4GX43</accession>
<dbReference type="SUPFAM" id="SSF56104">
    <property type="entry name" value="SAICAR synthase-like"/>
    <property type="match status" value="1"/>
</dbReference>
<dbReference type="STRING" id="112090.W4GX43"/>
<dbReference type="SMART" id="SM00233">
    <property type="entry name" value="PH"/>
    <property type="match status" value="1"/>
</dbReference>
<dbReference type="RefSeq" id="XP_009825939.1">
    <property type="nucleotide sequence ID" value="XM_009827637.1"/>
</dbReference>
<feature type="compositionally biased region" description="Basic and acidic residues" evidence="4">
    <location>
        <begin position="649"/>
        <end position="659"/>
    </location>
</feature>
<keyword evidence="2 3" id="KW-0067">ATP-binding</keyword>
<evidence type="ECO:0000256" key="4">
    <source>
        <dbReference type="SAM" id="MobiDB-lite"/>
    </source>
</evidence>
<dbReference type="InterPro" id="IPR002498">
    <property type="entry name" value="PInositol-4-P-4/5-kinase_core"/>
</dbReference>
<evidence type="ECO:0000259" key="6">
    <source>
        <dbReference type="PROSITE" id="PS51455"/>
    </source>
</evidence>
<proteinExistence type="predicted"/>
<feature type="region of interest" description="Disordered" evidence="4">
    <location>
        <begin position="923"/>
        <end position="949"/>
    </location>
</feature>
<dbReference type="GO" id="GO:0000285">
    <property type="term" value="F:1-phosphatidylinositol-3-phosphate 5-kinase activity"/>
    <property type="evidence" value="ECO:0007669"/>
    <property type="project" value="InterPro"/>
</dbReference>
<keyword evidence="3" id="KW-0808">Transferase</keyword>
<dbReference type="Gene3D" id="2.30.29.30">
    <property type="entry name" value="Pleckstrin-homology domain (PH domain)/Phosphotyrosine-binding domain (PTB)"/>
    <property type="match status" value="1"/>
</dbReference>
<evidence type="ECO:0000256" key="3">
    <source>
        <dbReference type="PROSITE-ProRule" id="PRU00781"/>
    </source>
</evidence>
<feature type="region of interest" description="Disordered" evidence="4">
    <location>
        <begin position="477"/>
        <end position="539"/>
    </location>
</feature>
<dbReference type="PROSITE" id="PS50003">
    <property type="entry name" value="PH_DOMAIN"/>
    <property type="match status" value="1"/>
</dbReference>
<evidence type="ECO:0000256" key="2">
    <source>
        <dbReference type="ARBA" id="ARBA00022840"/>
    </source>
</evidence>
<dbReference type="CDD" id="cd17300">
    <property type="entry name" value="PIPKc_PIKfyve"/>
    <property type="match status" value="1"/>
</dbReference>
<sequence>MSRDNDMSAAPSDASVNGVATQADMPHPVVPVVEEEVFEMQSLHPYKLRWRESSRPWCDRCGGDPSSPYFILPLPFDPTSTSKDDDCGVKRGWTWQSRWTIDRLYTPCDEEGWTYGMSITAMNKHLADGTYRVKPRPYDILRRRRWVRRRARSQAAAADGAVDEGDKTRFYRVLRLDSALSHIMHGRATPLQQMHNLKFHPDDIVMEGWLGKYGSFTHNWKLRYFLLRRDTNTLVYLQDTSSLLQLGQVPITTHTAVEVLPPASSTSHHQFAFELVNGARRWRLNAPTEAIKMQWVNAIHDIMFQRQPPYSLQCAPMHRTRPDYQTSCVLPQLMALETVWESAVSFIRSTFDDLLSHSAPANTAAADHSVLLSKNLPSPAAPSSELVAFRHQVEATLHTLHQQYIAPLKSTTNLTLLSINQAKDDAYNGCLALVESILSFQPPSSKTVLKRRSGDATRRQSIPNEWLAADTPSSFVLPAATTTGSTSDRGARRLDETNPPPLVLSTKTIPAKASLTKIPPPTSPVSPSNKPHRHPPCGRKHVRAQLRRAFEHRAEYLERGIGGLVVWANERDIGSLIAYTLVSPKYVDQLQECCKAISVLHELQGKMTLRTPPTYREIKNPATHHFKCHFVLDTYSTSTSSSHPPTTTKDGDATTRHSDGSAAPGGTADDDAVTSVTVYFAPQFHCLRQVTEPGNTGFLNAIAKSAPWETSGGKSGAFFSLSHDQQFVLKGVAATEFNMFVEFAPAYFEYMATVAESKADSCLAKILGAYKIQLHGHAKPMFVFVMECSIFGFDLTQLYDLKGVRRNRTVDRPVVYKKVLPDENFVDRVPVHVRPQDLTRFLDALSADVTMLSANGVIDYSLLLAFDDASLSIRGALIDYVHQFDFIKRVESGAKKMYQSPTVLPPIPYKVRFLEAMNCNFNSRHDQPRVDTPNEVGPPTPGKVQRSQSDIITTTSSHETVANGIRPRSVSDAGSHAGPRTVSLVSIVE</sequence>
<dbReference type="Pfam" id="PF01504">
    <property type="entry name" value="PIP5K"/>
    <property type="match status" value="1"/>
</dbReference>